<dbReference type="PRINTS" id="PR00081">
    <property type="entry name" value="GDHRDH"/>
</dbReference>
<dbReference type="SUPFAM" id="SSF51735">
    <property type="entry name" value="NAD(P)-binding Rossmann-fold domains"/>
    <property type="match status" value="1"/>
</dbReference>
<dbReference type="STRING" id="337701.SAMN05444398_111106"/>
<dbReference type="Pfam" id="PF13561">
    <property type="entry name" value="adh_short_C2"/>
    <property type="match status" value="1"/>
</dbReference>
<keyword evidence="2" id="KW-0560">Oxidoreductase</keyword>
<protein>
    <submittedName>
        <fullName evidence="3">NAD(P)-dependent dehydrogenase, short-chain alcohol dehydrogenase family</fullName>
    </submittedName>
</protein>
<keyword evidence="4" id="KW-1185">Reference proteome</keyword>
<accession>A0A1M7GVW4</accession>
<dbReference type="OrthoDB" id="9796652at2"/>
<dbReference type="Gene3D" id="3.40.50.720">
    <property type="entry name" value="NAD(P)-binding Rossmann-like Domain"/>
    <property type="match status" value="1"/>
</dbReference>
<evidence type="ECO:0000313" key="3">
    <source>
        <dbReference type="EMBL" id="SHM20365.1"/>
    </source>
</evidence>
<dbReference type="InterPro" id="IPR036291">
    <property type="entry name" value="NAD(P)-bd_dom_sf"/>
</dbReference>
<reference evidence="3 4" key="1">
    <citation type="submission" date="2016-11" db="EMBL/GenBank/DDBJ databases">
        <authorList>
            <person name="Jaros S."/>
            <person name="Januszkiewicz K."/>
            <person name="Wedrychowicz H."/>
        </authorList>
    </citation>
    <scope>NUCLEOTIDE SEQUENCE [LARGE SCALE GENOMIC DNA]</scope>
    <source>
        <strain evidence="3 4">DSM 29589</strain>
    </source>
</reference>
<evidence type="ECO:0000256" key="2">
    <source>
        <dbReference type="ARBA" id="ARBA00023002"/>
    </source>
</evidence>
<dbReference type="AlphaFoldDB" id="A0A1M7GVW4"/>
<organism evidence="3 4">
    <name type="scientific">Roseovarius pacificus</name>
    <dbReference type="NCBI Taxonomy" id="337701"/>
    <lineage>
        <taxon>Bacteria</taxon>
        <taxon>Pseudomonadati</taxon>
        <taxon>Pseudomonadota</taxon>
        <taxon>Alphaproteobacteria</taxon>
        <taxon>Rhodobacterales</taxon>
        <taxon>Roseobacteraceae</taxon>
        <taxon>Roseovarius</taxon>
    </lineage>
</organism>
<evidence type="ECO:0000256" key="1">
    <source>
        <dbReference type="ARBA" id="ARBA00006484"/>
    </source>
</evidence>
<dbReference type="PANTHER" id="PTHR42760:SF133">
    <property type="entry name" value="3-OXOACYL-[ACYL-CARRIER-PROTEIN] REDUCTASE"/>
    <property type="match status" value="1"/>
</dbReference>
<dbReference type="CDD" id="cd05233">
    <property type="entry name" value="SDR_c"/>
    <property type="match status" value="1"/>
</dbReference>
<dbReference type="PRINTS" id="PR00080">
    <property type="entry name" value="SDRFAMILY"/>
</dbReference>
<evidence type="ECO:0000313" key="4">
    <source>
        <dbReference type="Proteomes" id="UP000183974"/>
    </source>
</evidence>
<dbReference type="PROSITE" id="PS00061">
    <property type="entry name" value="ADH_SHORT"/>
    <property type="match status" value="1"/>
</dbReference>
<gene>
    <name evidence="3" type="ORF">SAMN05444398_111106</name>
</gene>
<dbReference type="RefSeq" id="WP_073036010.1">
    <property type="nucleotide sequence ID" value="NZ_BMLR01000012.1"/>
</dbReference>
<name>A0A1M7GVW4_9RHOB</name>
<dbReference type="EMBL" id="FRBR01000011">
    <property type="protein sequence ID" value="SHM20365.1"/>
    <property type="molecule type" value="Genomic_DNA"/>
</dbReference>
<proteinExistence type="inferred from homology"/>
<dbReference type="GO" id="GO:0016616">
    <property type="term" value="F:oxidoreductase activity, acting on the CH-OH group of donors, NAD or NADP as acceptor"/>
    <property type="evidence" value="ECO:0007669"/>
    <property type="project" value="TreeGrafter"/>
</dbReference>
<dbReference type="InterPro" id="IPR020904">
    <property type="entry name" value="Sc_DH/Rdtase_CS"/>
</dbReference>
<dbReference type="InterPro" id="IPR002347">
    <property type="entry name" value="SDR_fam"/>
</dbReference>
<dbReference type="FunFam" id="3.40.50.720:FF:000084">
    <property type="entry name" value="Short-chain dehydrogenase reductase"/>
    <property type="match status" value="1"/>
</dbReference>
<sequence>MRQLEGKRVLVTGASGGLGLHFAQVLAREGAMVTLGARRENALAEAVAGITAAGGRASHVLLDVGDTASVEAAFEGPAYDIVVNNAGVTHEGPALSTTPEDWRRVIDTDLTGVFTVAQAAAQRLVDEKRPGSIINIASILGLRVAGHVAAYATAKAGVVQLSRSLALEWARHGIRVNTLCPGYIETDLNRDFFASDAGQALIRRVPQRRLGQPEDLDGPLLLLASDASRFMTGTEIVADGGHLVSSL</sequence>
<comment type="similarity">
    <text evidence="1">Belongs to the short-chain dehydrogenases/reductases (SDR) family.</text>
</comment>
<dbReference type="PANTHER" id="PTHR42760">
    <property type="entry name" value="SHORT-CHAIN DEHYDROGENASES/REDUCTASES FAMILY MEMBER"/>
    <property type="match status" value="1"/>
</dbReference>
<dbReference type="Proteomes" id="UP000183974">
    <property type="component" value="Unassembled WGS sequence"/>
</dbReference>